<sequence length="85" mass="9325">MPEKSEKPRKKSDASESSLPHKASANPRWLVPTMLTLMVAGLAWIVTYYLTSQGLGLPVPALGNWNLLVGFALIIAGFSLTTRWK</sequence>
<keyword evidence="4 7" id="KW-1133">Transmembrane helix</keyword>
<evidence type="ECO:0000256" key="3">
    <source>
        <dbReference type="ARBA" id="ARBA00022692"/>
    </source>
</evidence>
<dbReference type="HAMAP" id="MF_00631">
    <property type="entry name" value="CrgA"/>
    <property type="match status" value="1"/>
</dbReference>
<dbReference type="InterPro" id="IPR009619">
    <property type="entry name" value="CrgA"/>
</dbReference>
<keyword evidence="1 7" id="KW-1003">Cell membrane</keyword>
<evidence type="ECO:0000256" key="5">
    <source>
        <dbReference type="ARBA" id="ARBA00023136"/>
    </source>
</evidence>
<reference evidence="9 10" key="1">
    <citation type="submission" date="2020-05" db="EMBL/GenBank/DDBJ databases">
        <title>Genome sequence of Isoptericola sp. JC619 isolated from Chilika lagoon, India.</title>
        <authorList>
            <person name="Kumar D."/>
            <person name="Appam K."/>
            <person name="Gandham S."/>
            <person name="Uppada J."/>
            <person name="Sasikala C."/>
            <person name="Venkata Ramana C."/>
        </authorList>
    </citation>
    <scope>NUCLEOTIDE SEQUENCE [LARGE SCALE GENOMIC DNA]</scope>
    <source>
        <strain evidence="9 10">JC619</strain>
    </source>
</reference>
<comment type="similarity">
    <text evidence="7">Belongs to the CrgA family.</text>
</comment>
<comment type="caution">
    <text evidence="9">The sequence shown here is derived from an EMBL/GenBank/DDBJ whole genome shotgun (WGS) entry which is preliminary data.</text>
</comment>
<evidence type="ECO:0000313" key="10">
    <source>
        <dbReference type="Proteomes" id="UP000557204"/>
    </source>
</evidence>
<dbReference type="AlphaFoldDB" id="A0A849JUZ0"/>
<keyword evidence="10" id="KW-1185">Reference proteome</keyword>
<keyword evidence="5 7" id="KW-0472">Membrane</keyword>
<organism evidence="9 10">
    <name type="scientific">Isoptericola sediminis</name>
    <dbReference type="NCBI Taxonomy" id="2733572"/>
    <lineage>
        <taxon>Bacteria</taxon>
        <taxon>Bacillati</taxon>
        <taxon>Actinomycetota</taxon>
        <taxon>Actinomycetes</taxon>
        <taxon>Micrococcales</taxon>
        <taxon>Promicromonosporaceae</taxon>
        <taxon>Isoptericola</taxon>
    </lineage>
</organism>
<dbReference type="Pfam" id="PF06781">
    <property type="entry name" value="CrgA"/>
    <property type="match status" value="1"/>
</dbReference>
<dbReference type="GO" id="GO:0051301">
    <property type="term" value="P:cell division"/>
    <property type="evidence" value="ECO:0007669"/>
    <property type="project" value="UniProtKB-UniRule"/>
</dbReference>
<dbReference type="GO" id="GO:0005886">
    <property type="term" value="C:plasma membrane"/>
    <property type="evidence" value="ECO:0007669"/>
    <property type="project" value="UniProtKB-SubCell"/>
</dbReference>
<protein>
    <recommendedName>
        <fullName evidence="7">Cell division protein CrgA</fullName>
    </recommendedName>
</protein>
<keyword evidence="3 7" id="KW-0812">Transmembrane</keyword>
<keyword evidence="6 7" id="KW-0131">Cell cycle</keyword>
<evidence type="ECO:0000256" key="2">
    <source>
        <dbReference type="ARBA" id="ARBA00022618"/>
    </source>
</evidence>
<dbReference type="EMBL" id="JABFAJ010000011">
    <property type="protein sequence ID" value="NNU27186.1"/>
    <property type="molecule type" value="Genomic_DNA"/>
</dbReference>
<dbReference type="RefSeq" id="WP_171246684.1">
    <property type="nucleotide sequence ID" value="NZ_JABFAJ010000011.1"/>
</dbReference>
<feature type="region of interest" description="Disordered" evidence="8">
    <location>
        <begin position="1"/>
        <end position="23"/>
    </location>
</feature>
<feature type="transmembrane region" description="Helical" evidence="7">
    <location>
        <begin position="29"/>
        <end position="50"/>
    </location>
</feature>
<comment type="function">
    <text evidence="7">Involved in cell division.</text>
</comment>
<gene>
    <name evidence="7" type="primary">crgA</name>
    <name evidence="9" type="ORF">HLI28_06475</name>
</gene>
<feature type="transmembrane region" description="Helical" evidence="7">
    <location>
        <begin position="62"/>
        <end position="81"/>
    </location>
</feature>
<proteinExistence type="inferred from homology"/>
<dbReference type="Proteomes" id="UP000557204">
    <property type="component" value="Unassembled WGS sequence"/>
</dbReference>
<feature type="compositionally biased region" description="Basic and acidic residues" evidence="8">
    <location>
        <begin position="1"/>
        <end position="14"/>
    </location>
</feature>
<evidence type="ECO:0000256" key="4">
    <source>
        <dbReference type="ARBA" id="ARBA00022989"/>
    </source>
</evidence>
<evidence type="ECO:0000256" key="7">
    <source>
        <dbReference type="HAMAP-Rule" id="MF_00631"/>
    </source>
</evidence>
<evidence type="ECO:0000256" key="6">
    <source>
        <dbReference type="ARBA" id="ARBA00023306"/>
    </source>
</evidence>
<evidence type="ECO:0000256" key="8">
    <source>
        <dbReference type="SAM" id="MobiDB-lite"/>
    </source>
</evidence>
<evidence type="ECO:0000313" key="9">
    <source>
        <dbReference type="EMBL" id="NNU27186.1"/>
    </source>
</evidence>
<name>A0A849JUZ0_9MICO</name>
<comment type="subcellular location">
    <subcellularLocation>
        <location evidence="7">Cell membrane</location>
        <topology evidence="7">Multi-pass membrane protein</topology>
    </subcellularLocation>
</comment>
<accession>A0A849JUZ0</accession>
<keyword evidence="2 7" id="KW-0132">Cell division</keyword>
<evidence type="ECO:0000256" key="1">
    <source>
        <dbReference type="ARBA" id="ARBA00022475"/>
    </source>
</evidence>